<evidence type="ECO:0000256" key="7">
    <source>
        <dbReference type="ARBA" id="ARBA00022982"/>
    </source>
</evidence>
<evidence type="ECO:0000256" key="8">
    <source>
        <dbReference type="ARBA" id="ARBA00022989"/>
    </source>
</evidence>
<comment type="subcellular location">
    <subcellularLocation>
        <location evidence="1 11">Mitochondrion inner membrane</location>
        <topology evidence="1 11">Single-pass membrane protein</topology>
    </subcellularLocation>
</comment>
<feature type="transmembrane region" description="Helical" evidence="11">
    <location>
        <begin position="58"/>
        <end position="76"/>
    </location>
</feature>
<evidence type="ECO:0000256" key="3">
    <source>
        <dbReference type="ARBA" id="ARBA00022448"/>
    </source>
</evidence>
<evidence type="ECO:0000256" key="11">
    <source>
        <dbReference type="RuleBase" id="RU368118"/>
    </source>
</evidence>
<dbReference type="Gene3D" id="1.20.5.210">
    <property type="entry name" value="Cytochrome b-c1 complex subunit 8"/>
    <property type="match status" value="1"/>
</dbReference>
<keyword evidence="3 11" id="KW-0813">Transport</keyword>
<sequence length="82" mass="9400">MNYDPEPNVRRGENPVLCWGHNRIPKSKGVITYSLGSNAQRPFAGAARNAVFNTARRCWGQVFYVLPPFLVAYWVVGWMDER</sequence>
<name>A0A559LZD8_9HELO</name>
<evidence type="ECO:0000256" key="9">
    <source>
        <dbReference type="ARBA" id="ARBA00023128"/>
    </source>
</evidence>
<keyword evidence="7 11" id="KW-0249">Electron transport</keyword>
<comment type="subunit">
    <text evidence="11">Component of the ubiquinol-cytochrome c oxidoreductase (cytochrome b-c1 complex, complex III, CIII), a multisubunit enzyme composed of 3 respiratory subunits cytochrome b, cytochrome c1 and Rieske protein, 2 core protein subunits, and additional low-molecular weight protein subunits. The complex exists as an obligatory dimer and forms supercomplexes (SCs) in the inner mitochondrial membrane with cytochrome c oxidase (complex IV, CIV).</text>
</comment>
<accession>A0A559LZD8</accession>
<evidence type="ECO:0000256" key="2">
    <source>
        <dbReference type="ARBA" id="ARBA00007668"/>
    </source>
</evidence>
<evidence type="ECO:0000313" key="13">
    <source>
        <dbReference type="Proteomes" id="UP000315522"/>
    </source>
</evidence>
<reference evidence="12 13" key="1">
    <citation type="submission" date="2018-05" db="EMBL/GenBank/DDBJ databases">
        <title>Genome sequencing and assembly of the regulated plant pathogen Lachnellula willkommii and related sister species for the development of diagnostic species identification markers.</title>
        <authorList>
            <person name="Giroux E."/>
            <person name="Bilodeau G."/>
        </authorList>
    </citation>
    <scope>NUCLEOTIDE SEQUENCE [LARGE SCALE GENOMIC DNA]</scope>
    <source>
        <strain evidence="12 13">CBS 172.35</strain>
    </source>
</reference>
<proteinExistence type="inferred from homology"/>
<evidence type="ECO:0000256" key="5">
    <source>
        <dbReference type="ARBA" id="ARBA00022692"/>
    </source>
</evidence>
<dbReference type="AlphaFoldDB" id="A0A559LZD8"/>
<evidence type="ECO:0000256" key="4">
    <source>
        <dbReference type="ARBA" id="ARBA00022660"/>
    </source>
</evidence>
<comment type="similarity">
    <text evidence="2 11">Belongs to the UQCRQ/QCR8 family.</text>
</comment>
<dbReference type="GO" id="GO:0045275">
    <property type="term" value="C:respiratory chain complex III"/>
    <property type="evidence" value="ECO:0007669"/>
    <property type="project" value="UniProtKB-UniRule"/>
</dbReference>
<dbReference type="InterPro" id="IPR036642">
    <property type="entry name" value="Cyt_bc1_su8_sf"/>
</dbReference>
<dbReference type="GO" id="GO:0005743">
    <property type="term" value="C:mitochondrial inner membrane"/>
    <property type="evidence" value="ECO:0007669"/>
    <property type="project" value="UniProtKB-SubCell"/>
</dbReference>
<keyword evidence="9 11" id="KW-0496">Mitochondrion</keyword>
<dbReference type="SUPFAM" id="SSF81508">
    <property type="entry name" value="Ubiquinone-binding protein QP-C of cytochrome bc1 complex (Ubiquinol-cytochrome c reductase)"/>
    <property type="match status" value="1"/>
</dbReference>
<dbReference type="InterPro" id="IPR004205">
    <property type="entry name" value="Cyt_bc1_su8"/>
</dbReference>
<dbReference type="EMBL" id="QGML01004317">
    <property type="protein sequence ID" value="TVY86070.1"/>
    <property type="molecule type" value="Genomic_DNA"/>
</dbReference>
<evidence type="ECO:0000256" key="6">
    <source>
        <dbReference type="ARBA" id="ARBA00022792"/>
    </source>
</evidence>
<keyword evidence="4 11" id="KW-0679">Respiratory chain</keyword>
<keyword evidence="10 11" id="KW-0472">Membrane</keyword>
<dbReference type="PANTHER" id="PTHR12119:SF2">
    <property type="entry name" value="CYTOCHROME B-C1 COMPLEX SUBUNIT 8"/>
    <property type="match status" value="1"/>
</dbReference>
<dbReference type="PANTHER" id="PTHR12119">
    <property type="entry name" value="UBIQUINOL-CYTOCHROME C REDUCTASE COMPLEX UBIQUINONE-BINDING PROTEIN QP-C"/>
    <property type="match status" value="1"/>
</dbReference>
<comment type="function">
    <text evidence="11">Component of the ubiquinol-cytochrome c oxidoreductase, a multisubunit transmembrane complex that is part of the mitochondrial electron transport chain which drives oxidative phosphorylation. The complex plays an important role in the uptake of multiple carbon sources present in different host niches.</text>
</comment>
<comment type="caution">
    <text evidence="12">The sequence shown here is derived from an EMBL/GenBank/DDBJ whole genome shotgun (WGS) entry which is preliminary data.</text>
</comment>
<evidence type="ECO:0000256" key="10">
    <source>
        <dbReference type="ARBA" id="ARBA00023136"/>
    </source>
</evidence>
<dbReference type="GO" id="GO:0006122">
    <property type="term" value="P:mitochondrial electron transport, ubiquinol to cytochrome c"/>
    <property type="evidence" value="ECO:0007669"/>
    <property type="project" value="UniProtKB-UniRule"/>
</dbReference>
<gene>
    <name evidence="12" type="primary">qcr8</name>
    <name evidence="12" type="ORF">LAWI1_G006774</name>
</gene>
<evidence type="ECO:0000256" key="1">
    <source>
        <dbReference type="ARBA" id="ARBA00004434"/>
    </source>
</evidence>
<dbReference type="Pfam" id="PF02939">
    <property type="entry name" value="UcrQ"/>
    <property type="match status" value="1"/>
</dbReference>
<keyword evidence="13" id="KW-1185">Reference proteome</keyword>
<organism evidence="12 13">
    <name type="scientific">Lachnellula willkommii</name>
    <dbReference type="NCBI Taxonomy" id="215461"/>
    <lineage>
        <taxon>Eukaryota</taxon>
        <taxon>Fungi</taxon>
        <taxon>Dikarya</taxon>
        <taxon>Ascomycota</taxon>
        <taxon>Pezizomycotina</taxon>
        <taxon>Leotiomycetes</taxon>
        <taxon>Helotiales</taxon>
        <taxon>Lachnaceae</taxon>
        <taxon>Lachnellula</taxon>
    </lineage>
</organism>
<protein>
    <recommendedName>
        <fullName evidence="11">Cytochrome b-c1 complex subunit 8</fullName>
    </recommendedName>
    <alternativeName>
        <fullName evidence="11">Complex III subunit 8</fullName>
    </alternativeName>
</protein>
<dbReference type="Proteomes" id="UP000315522">
    <property type="component" value="Unassembled WGS sequence"/>
</dbReference>
<keyword evidence="6 11" id="KW-0999">Mitochondrion inner membrane</keyword>
<keyword evidence="5 11" id="KW-0812">Transmembrane</keyword>
<keyword evidence="8 11" id="KW-1133">Transmembrane helix</keyword>
<evidence type="ECO:0000313" key="12">
    <source>
        <dbReference type="EMBL" id="TVY86070.1"/>
    </source>
</evidence>